<dbReference type="AlphaFoldDB" id="A0A3M7PN49"/>
<accession>A0A3M7PN49</accession>
<dbReference type="Proteomes" id="UP000276133">
    <property type="component" value="Unassembled WGS sequence"/>
</dbReference>
<comment type="caution">
    <text evidence="1">The sequence shown here is derived from an EMBL/GenBank/DDBJ whole genome shotgun (WGS) entry which is preliminary data.</text>
</comment>
<gene>
    <name evidence="1" type="ORF">BpHYR1_046471</name>
</gene>
<protein>
    <submittedName>
        <fullName evidence="1">Uncharacterized protein</fullName>
    </submittedName>
</protein>
<evidence type="ECO:0000313" key="2">
    <source>
        <dbReference type="Proteomes" id="UP000276133"/>
    </source>
</evidence>
<name>A0A3M7PN49_BRAPC</name>
<reference evidence="1 2" key="1">
    <citation type="journal article" date="2018" name="Sci. Rep.">
        <title>Genomic signatures of local adaptation to the degree of environmental predictability in rotifers.</title>
        <authorList>
            <person name="Franch-Gras L."/>
            <person name="Hahn C."/>
            <person name="Garcia-Roger E.M."/>
            <person name="Carmona M.J."/>
            <person name="Serra M."/>
            <person name="Gomez A."/>
        </authorList>
    </citation>
    <scope>NUCLEOTIDE SEQUENCE [LARGE SCALE GENOMIC DNA]</scope>
    <source>
        <strain evidence="1">HYR1</strain>
    </source>
</reference>
<dbReference type="EMBL" id="REGN01009867">
    <property type="protein sequence ID" value="RNA00195.1"/>
    <property type="molecule type" value="Genomic_DNA"/>
</dbReference>
<proteinExistence type="predicted"/>
<organism evidence="1 2">
    <name type="scientific">Brachionus plicatilis</name>
    <name type="common">Marine rotifer</name>
    <name type="synonym">Brachionus muelleri</name>
    <dbReference type="NCBI Taxonomy" id="10195"/>
    <lineage>
        <taxon>Eukaryota</taxon>
        <taxon>Metazoa</taxon>
        <taxon>Spiralia</taxon>
        <taxon>Gnathifera</taxon>
        <taxon>Rotifera</taxon>
        <taxon>Eurotatoria</taxon>
        <taxon>Monogononta</taxon>
        <taxon>Pseudotrocha</taxon>
        <taxon>Ploima</taxon>
        <taxon>Brachionidae</taxon>
        <taxon>Brachionus</taxon>
    </lineage>
</organism>
<keyword evidence="2" id="KW-1185">Reference proteome</keyword>
<evidence type="ECO:0000313" key="1">
    <source>
        <dbReference type="EMBL" id="RNA00195.1"/>
    </source>
</evidence>
<sequence>MPFMWSLKLMINSKYHFYSKNIKTYVEFNFNNWNAYLCLAFIIKFKKEFQIINFKYAIKWKYNFTKNQFESRCVTHKFPNTSFSTQSFIYSLFQSKNLKKTIWSQRVVSTSKITTKN</sequence>